<name>A0ABW3ZBU4_9HYPH</name>
<feature type="region of interest" description="Disordered" evidence="1">
    <location>
        <begin position="274"/>
        <end position="304"/>
    </location>
</feature>
<protein>
    <submittedName>
        <fullName evidence="2">Tetratricopeptide repeat protein</fullName>
    </submittedName>
</protein>
<dbReference type="PANTHER" id="PTHR43628">
    <property type="entry name" value="ACTIVATOR OF C KINASE PROTEIN 1-RELATED"/>
    <property type="match status" value="1"/>
</dbReference>
<gene>
    <name evidence="2" type="ORF">ACFQ4O_16405</name>
</gene>
<feature type="compositionally biased region" description="Pro residues" evidence="1">
    <location>
        <begin position="10"/>
        <end position="19"/>
    </location>
</feature>
<accession>A0ABW3ZBU4</accession>
<sequence>DAPAAVEPEAPAPETPAAPPAAAETKPERQSSFTPPRKPAPDITDYAFAESLGAKPQKFAAPKADEDLTTGSLSRDPEALPDTIGGSMLRLRAVQGDPSAQLEIADRLAEGRGVAPNPVAAAHWLEKAAAQGLAPAQHRLGSLYEKGRGVARDLVVARRWYEQAAASGNVRAMHNLGVLHAEGGLGKPDFVAASVWFRMAAERGLVDSQYNLAVLQARGLAGKRDLTEAYKWFALAAAQGDQDAGRKREEVAKALGKNLAGAQQTVAGFKPRMVDSAANEAPTPPGGWDQAGAPADARNPVSLR</sequence>
<organism evidence="2 3">
    <name type="scientific">Methylopila musalis</name>
    <dbReference type="NCBI Taxonomy" id="1134781"/>
    <lineage>
        <taxon>Bacteria</taxon>
        <taxon>Pseudomonadati</taxon>
        <taxon>Pseudomonadota</taxon>
        <taxon>Alphaproteobacteria</taxon>
        <taxon>Hyphomicrobiales</taxon>
        <taxon>Methylopilaceae</taxon>
        <taxon>Methylopila</taxon>
    </lineage>
</organism>
<dbReference type="Pfam" id="PF08238">
    <property type="entry name" value="Sel1"/>
    <property type="match status" value="4"/>
</dbReference>
<dbReference type="Proteomes" id="UP001597171">
    <property type="component" value="Unassembled WGS sequence"/>
</dbReference>
<proteinExistence type="predicted"/>
<dbReference type="InterPro" id="IPR006597">
    <property type="entry name" value="Sel1-like"/>
</dbReference>
<comment type="caution">
    <text evidence="2">The sequence shown here is derived from an EMBL/GenBank/DDBJ whole genome shotgun (WGS) entry which is preliminary data.</text>
</comment>
<dbReference type="InterPro" id="IPR052945">
    <property type="entry name" value="Mitotic_Regulator"/>
</dbReference>
<dbReference type="InterPro" id="IPR011990">
    <property type="entry name" value="TPR-like_helical_dom_sf"/>
</dbReference>
<feature type="non-terminal residue" evidence="2">
    <location>
        <position position="1"/>
    </location>
</feature>
<dbReference type="SMART" id="SM00671">
    <property type="entry name" value="SEL1"/>
    <property type="match status" value="4"/>
</dbReference>
<dbReference type="SUPFAM" id="SSF81901">
    <property type="entry name" value="HCP-like"/>
    <property type="match status" value="1"/>
</dbReference>
<dbReference type="PANTHER" id="PTHR43628:SF1">
    <property type="entry name" value="CHITIN SYNTHASE REGULATORY FACTOR 2-RELATED"/>
    <property type="match status" value="1"/>
</dbReference>
<reference evidence="3" key="1">
    <citation type="journal article" date="2019" name="Int. J. Syst. Evol. Microbiol.">
        <title>The Global Catalogue of Microorganisms (GCM) 10K type strain sequencing project: providing services to taxonomists for standard genome sequencing and annotation.</title>
        <authorList>
            <consortium name="The Broad Institute Genomics Platform"/>
            <consortium name="The Broad Institute Genome Sequencing Center for Infectious Disease"/>
            <person name="Wu L."/>
            <person name="Ma J."/>
        </authorList>
    </citation>
    <scope>NUCLEOTIDE SEQUENCE [LARGE SCALE GENOMIC DNA]</scope>
    <source>
        <strain evidence="3">CCUG 61696</strain>
    </source>
</reference>
<evidence type="ECO:0000313" key="2">
    <source>
        <dbReference type="EMBL" id="MFD1333585.1"/>
    </source>
</evidence>
<evidence type="ECO:0000313" key="3">
    <source>
        <dbReference type="Proteomes" id="UP001597171"/>
    </source>
</evidence>
<keyword evidence="3" id="KW-1185">Reference proteome</keyword>
<dbReference type="EMBL" id="JBHTMX010000265">
    <property type="protein sequence ID" value="MFD1333585.1"/>
    <property type="molecule type" value="Genomic_DNA"/>
</dbReference>
<dbReference type="RefSeq" id="WP_378777263.1">
    <property type="nucleotide sequence ID" value="NZ_JBHTMX010000265.1"/>
</dbReference>
<evidence type="ECO:0000256" key="1">
    <source>
        <dbReference type="SAM" id="MobiDB-lite"/>
    </source>
</evidence>
<dbReference type="Gene3D" id="1.25.40.10">
    <property type="entry name" value="Tetratricopeptide repeat domain"/>
    <property type="match status" value="1"/>
</dbReference>
<feature type="region of interest" description="Disordered" evidence="1">
    <location>
        <begin position="1"/>
        <end position="81"/>
    </location>
</feature>